<evidence type="ECO:0000313" key="2">
    <source>
        <dbReference type="EMBL" id="KAJ8769503.1"/>
    </source>
</evidence>
<organism evidence="2 3">
    <name type="scientific">Erythroxylum novogranatense</name>
    <dbReference type="NCBI Taxonomy" id="1862640"/>
    <lineage>
        <taxon>Eukaryota</taxon>
        <taxon>Viridiplantae</taxon>
        <taxon>Streptophyta</taxon>
        <taxon>Embryophyta</taxon>
        <taxon>Tracheophyta</taxon>
        <taxon>Spermatophyta</taxon>
        <taxon>Magnoliopsida</taxon>
        <taxon>eudicotyledons</taxon>
        <taxon>Gunneridae</taxon>
        <taxon>Pentapetalae</taxon>
        <taxon>rosids</taxon>
        <taxon>fabids</taxon>
        <taxon>Malpighiales</taxon>
        <taxon>Erythroxylaceae</taxon>
        <taxon>Erythroxylum</taxon>
    </lineage>
</organism>
<feature type="compositionally biased region" description="Basic residues" evidence="1">
    <location>
        <begin position="81"/>
        <end position="90"/>
    </location>
</feature>
<name>A0AAV8TUR1_9ROSI</name>
<dbReference type="PANTHER" id="PTHR35461:SF3">
    <property type="entry name" value="OVATE DOMAIN-CONTAINING PROTEIN"/>
    <property type="match status" value="1"/>
</dbReference>
<keyword evidence="3" id="KW-1185">Reference proteome</keyword>
<feature type="compositionally biased region" description="Polar residues" evidence="1">
    <location>
        <begin position="52"/>
        <end position="62"/>
    </location>
</feature>
<dbReference type="PANTHER" id="PTHR35461">
    <property type="entry name" value="BNAANNG14610D PROTEIN"/>
    <property type="match status" value="1"/>
</dbReference>
<evidence type="ECO:0008006" key="4">
    <source>
        <dbReference type="Google" id="ProtNLM"/>
    </source>
</evidence>
<dbReference type="AlphaFoldDB" id="A0AAV8TUR1"/>
<feature type="region of interest" description="Disordered" evidence="1">
    <location>
        <begin position="52"/>
        <end position="107"/>
    </location>
</feature>
<sequence length="244" mass="28317">MLLKNSISSTKNFWQKTFQGFKSFFSGGHYLKLPNTPPYNRLHKHDASELEINSQKGLSNNGLDKFNNDLTNRSDRDHSNKGLRRNRRKLMSSPRMSPPTKPDEQVDDDALNGSFMNFAKLGSAKRYHTQRRDDYTRCDVNNGWSCNEGKKFKKEDDSSSNCLTKEGRIWWVAQKLKEMEMMDLSNVDHILDIEEVLHYYSRITCTAYLDIIDNFFKDMCAEFFGPPPVTPSSVNSRHRLRADT</sequence>
<proteinExistence type="predicted"/>
<comment type="caution">
    <text evidence="2">The sequence shown here is derived from an EMBL/GenBank/DDBJ whole genome shotgun (WGS) entry which is preliminary data.</text>
</comment>
<evidence type="ECO:0000313" key="3">
    <source>
        <dbReference type="Proteomes" id="UP001159364"/>
    </source>
</evidence>
<reference evidence="2 3" key="1">
    <citation type="submission" date="2021-09" db="EMBL/GenBank/DDBJ databases">
        <title>Genomic insights and catalytic innovation underlie evolution of tropane alkaloids biosynthesis.</title>
        <authorList>
            <person name="Wang Y.-J."/>
            <person name="Tian T."/>
            <person name="Huang J.-P."/>
            <person name="Huang S.-X."/>
        </authorList>
    </citation>
    <scope>NUCLEOTIDE SEQUENCE [LARGE SCALE GENOMIC DNA]</scope>
    <source>
        <strain evidence="2">KIB-2018</strain>
        <tissue evidence="2">Leaf</tissue>
    </source>
</reference>
<dbReference type="EMBL" id="JAIWQS010000003">
    <property type="protein sequence ID" value="KAJ8769503.1"/>
    <property type="molecule type" value="Genomic_DNA"/>
</dbReference>
<evidence type="ECO:0000256" key="1">
    <source>
        <dbReference type="SAM" id="MobiDB-lite"/>
    </source>
</evidence>
<gene>
    <name evidence="2" type="ORF">K2173_004248</name>
</gene>
<protein>
    <recommendedName>
        <fullName evidence="4">Ovate family protein</fullName>
    </recommendedName>
</protein>
<accession>A0AAV8TUR1</accession>
<dbReference type="Proteomes" id="UP001159364">
    <property type="component" value="Linkage Group LG03"/>
</dbReference>